<reference evidence="1 2" key="1">
    <citation type="submission" date="2016-07" db="EMBL/GenBank/DDBJ databases">
        <title>Draft genome sequence of Prauserella sp. YIM 121212, isolated from alkaline soil.</title>
        <authorList>
            <person name="Ruckert C."/>
            <person name="Albersmeier A."/>
            <person name="Jiang C.-L."/>
            <person name="Jiang Y."/>
            <person name="Kalinowski J."/>
            <person name="Schneider O."/>
            <person name="Winkler A."/>
            <person name="Zotchev S.B."/>
        </authorList>
    </citation>
    <scope>NUCLEOTIDE SEQUENCE [LARGE SCALE GENOMIC DNA]</scope>
    <source>
        <strain evidence="1 2">YIM 121212</strain>
    </source>
</reference>
<comment type="caution">
    <text evidence="1">The sequence shown here is derived from an EMBL/GenBank/DDBJ whole genome shotgun (WGS) entry which is preliminary data.</text>
</comment>
<evidence type="ECO:0000313" key="1">
    <source>
        <dbReference type="EMBL" id="PXY35839.1"/>
    </source>
</evidence>
<dbReference type="PANTHER" id="PTHR23026:SF123">
    <property type="entry name" value="NAD(P)H NITROREDUCTASE RV3131-RELATED"/>
    <property type="match status" value="1"/>
</dbReference>
<organism evidence="1 2">
    <name type="scientific">Prauserella flavalba</name>
    <dbReference type="NCBI Taxonomy" id="1477506"/>
    <lineage>
        <taxon>Bacteria</taxon>
        <taxon>Bacillati</taxon>
        <taxon>Actinomycetota</taxon>
        <taxon>Actinomycetes</taxon>
        <taxon>Pseudonocardiales</taxon>
        <taxon>Pseudonocardiaceae</taxon>
        <taxon>Prauserella</taxon>
    </lineage>
</organism>
<sequence>MSTIVPASITTPGIEAALAAAVRAPSPHNTQPWRFRVHAGRIDVLLDPERVLRVCDPDAREALLACGAAILNIRLSIAEAGRTPIVDLLPDREQPLLLATIRPGRPRSPGPEDIRLAAAIQRRHTNRRPFLDRRVPLHLRHALRRAAIAEGARLVLLDHPGQLDAFAALLRRSDQLQTQDPAFRAELAAWTRDGAAVDGVPRTAGGPRALDGGVLALRDYGGRDSVAERRFERDPLVAVLQAPGDTRLARLRAGQALQRVLLTATAHGLSASFLAQPVEVPAGRAVLKAMLGDREHPQAVLRLGYGFPATGTPRRPAHAVTEALPQR</sequence>
<gene>
    <name evidence="1" type="ORF">BA062_10210</name>
</gene>
<proteinExistence type="predicted"/>
<accession>A0A318MAI4</accession>
<dbReference type="GO" id="GO:0016491">
    <property type="term" value="F:oxidoreductase activity"/>
    <property type="evidence" value="ECO:0007669"/>
    <property type="project" value="InterPro"/>
</dbReference>
<dbReference type="PANTHER" id="PTHR23026">
    <property type="entry name" value="NADPH NITROREDUCTASE"/>
    <property type="match status" value="1"/>
</dbReference>
<dbReference type="InterPro" id="IPR050627">
    <property type="entry name" value="Nitroreductase/BluB"/>
</dbReference>
<dbReference type="Proteomes" id="UP000247892">
    <property type="component" value="Unassembled WGS sequence"/>
</dbReference>
<dbReference type="OrthoDB" id="8156917at2"/>
<dbReference type="InterPro" id="IPR000415">
    <property type="entry name" value="Nitroreductase-like"/>
</dbReference>
<dbReference type="AlphaFoldDB" id="A0A318MAI4"/>
<dbReference type="Gene3D" id="3.40.109.10">
    <property type="entry name" value="NADH Oxidase"/>
    <property type="match status" value="2"/>
</dbReference>
<name>A0A318MAI4_9PSEU</name>
<keyword evidence="2" id="KW-1185">Reference proteome</keyword>
<dbReference type="NCBIfam" id="NF047509">
    <property type="entry name" value="Rv3131_FMN_oxido"/>
    <property type="match status" value="1"/>
</dbReference>
<dbReference type="EMBL" id="MASU01000005">
    <property type="protein sequence ID" value="PXY35839.1"/>
    <property type="molecule type" value="Genomic_DNA"/>
</dbReference>
<evidence type="ECO:0000313" key="2">
    <source>
        <dbReference type="Proteomes" id="UP000247892"/>
    </source>
</evidence>
<dbReference type="RefSeq" id="WP_110335846.1">
    <property type="nucleotide sequence ID" value="NZ_MASU01000005.1"/>
</dbReference>
<dbReference type="SUPFAM" id="SSF55469">
    <property type="entry name" value="FMN-dependent nitroreductase-like"/>
    <property type="match status" value="2"/>
</dbReference>
<protein>
    <submittedName>
        <fullName evidence="1">Nitroreductase</fullName>
    </submittedName>
</protein>